<dbReference type="KEGG" id="oho:Oweho_3219"/>
<dbReference type="RefSeq" id="WP_014203517.1">
    <property type="nucleotide sequence ID" value="NC_016599.1"/>
</dbReference>
<evidence type="ECO:0000313" key="1">
    <source>
        <dbReference type="EMBL" id="AEV34170.1"/>
    </source>
</evidence>
<dbReference type="HOGENOM" id="CLU_885190_0_0_10"/>
<dbReference type="AlphaFoldDB" id="G8R3T3"/>
<sequence length="314" mass="34332">MNPILQLILNRLGQIGAIHIGPTEPDNPLLLWAKTNATTGQLIGWLDHTKGYWGPLAQVEVVDNFNSSSTTKAASARTVKVLFDYLNQLNVLQNDYVQKSTANQPGGYGLILPNGKLDPSIIDFDGSPAKGVWDASAGSPPSANPSNQDYWIVKVAGTYNLNGINSWAVSDRVLYINNAWEKIPAAAVNTYNALDQTNPGYQLDARQGKALYDLIVALTARVVVLETDLATAKSNITDLQNNKQDKGFRIRSVVTSDEFDDARLEDIDIDSCDVFVNGERMVGAMMAKAFSDTTITFPHTQYDGNEIVITRIPQ</sequence>
<protein>
    <submittedName>
        <fullName evidence="1">Uncharacterized protein</fullName>
    </submittedName>
</protein>
<gene>
    <name evidence="1" type="ordered locus">Oweho_3219</name>
</gene>
<accession>G8R3T3</accession>
<name>G8R3T3_OWEHD</name>
<evidence type="ECO:0000313" key="2">
    <source>
        <dbReference type="Proteomes" id="UP000005631"/>
    </source>
</evidence>
<keyword evidence="2" id="KW-1185">Reference proteome</keyword>
<dbReference type="Proteomes" id="UP000005631">
    <property type="component" value="Chromosome"/>
</dbReference>
<reference evidence="1 2" key="1">
    <citation type="journal article" date="2012" name="Stand. Genomic Sci.">
        <title>Genome sequence of the orange-pigmented seawater bacterium Owenweeksia hongkongensis type strain (UST20020801(T)).</title>
        <authorList>
            <person name="Riedel T."/>
            <person name="Held B."/>
            <person name="Nolan M."/>
            <person name="Lucas S."/>
            <person name="Lapidus A."/>
            <person name="Tice H."/>
            <person name="Del Rio T.G."/>
            <person name="Cheng J.F."/>
            <person name="Han C."/>
            <person name="Tapia R."/>
            <person name="Goodwin L.A."/>
            <person name="Pitluck S."/>
            <person name="Liolios K."/>
            <person name="Mavromatis K."/>
            <person name="Pagani I."/>
            <person name="Ivanova N."/>
            <person name="Mikhailova N."/>
            <person name="Pati A."/>
            <person name="Chen A."/>
            <person name="Palaniappan K."/>
            <person name="Rohde M."/>
            <person name="Tindall B.J."/>
            <person name="Detter J.C."/>
            <person name="Goker M."/>
            <person name="Woyke T."/>
            <person name="Bristow J."/>
            <person name="Eisen J.A."/>
            <person name="Markowitz V."/>
            <person name="Hugenholtz P."/>
            <person name="Klenk H.P."/>
            <person name="Kyrpides N.C."/>
        </authorList>
    </citation>
    <scope>NUCLEOTIDE SEQUENCE</scope>
    <source>
        <strain evidence="2">DSM 17368 / JCM 12287 / NRRL B-23963</strain>
    </source>
</reference>
<dbReference type="STRING" id="926562.Oweho_3219"/>
<proteinExistence type="predicted"/>
<dbReference type="EMBL" id="CP003156">
    <property type="protein sequence ID" value="AEV34170.1"/>
    <property type="molecule type" value="Genomic_DNA"/>
</dbReference>
<organism evidence="1 2">
    <name type="scientific">Owenweeksia hongkongensis (strain DSM 17368 / CIP 108786 / JCM 12287 / NRRL B-23963 / UST20020801)</name>
    <dbReference type="NCBI Taxonomy" id="926562"/>
    <lineage>
        <taxon>Bacteria</taxon>
        <taxon>Pseudomonadati</taxon>
        <taxon>Bacteroidota</taxon>
        <taxon>Flavobacteriia</taxon>
        <taxon>Flavobacteriales</taxon>
        <taxon>Owenweeksiaceae</taxon>
        <taxon>Owenweeksia</taxon>
    </lineage>
</organism>